<proteinExistence type="predicted"/>
<evidence type="ECO:0000313" key="3">
    <source>
        <dbReference type="EMBL" id="MQY10834.1"/>
    </source>
</evidence>
<accession>A0A7K0CDJ3</accession>
<feature type="domain" description="Alpha/beta hydrolase fold-3" evidence="2">
    <location>
        <begin position="77"/>
        <end position="276"/>
    </location>
</feature>
<dbReference type="InterPro" id="IPR029058">
    <property type="entry name" value="AB_hydrolase_fold"/>
</dbReference>
<reference evidence="3 4" key="1">
    <citation type="submission" date="2019-10" db="EMBL/GenBank/DDBJ databases">
        <title>Streptomyces smaragdinus sp. nov. and Streptomyces fabii sp. nov., isolated from the gut of fungus growing-termite Macrotermes natalensis.</title>
        <authorList>
            <person name="Schwitalla J."/>
            <person name="Benndorf R."/>
            <person name="Martin K."/>
            <person name="De Beer W."/>
            <person name="Kaster A.-K."/>
            <person name="Vollmers J."/>
            <person name="Poulsen M."/>
            <person name="Beemelmanns C."/>
        </authorList>
    </citation>
    <scope>NUCLEOTIDE SEQUENCE [LARGE SCALE GENOMIC DNA]</scope>
    <source>
        <strain evidence="3 4">RB5</strain>
    </source>
</reference>
<name>A0A7K0CDJ3_9ACTN</name>
<dbReference type="Proteomes" id="UP000466345">
    <property type="component" value="Unassembled WGS sequence"/>
</dbReference>
<dbReference type="InterPro" id="IPR013094">
    <property type="entry name" value="AB_hydrolase_3"/>
</dbReference>
<dbReference type="PANTHER" id="PTHR48081:SF8">
    <property type="entry name" value="ALPHA_BETA HYDROLASE FOLD-3 DOMAIN-CONTAINING PROTEIN-RELATED"/>
    <property type="match status" value="1"/>
</dbReference>
<dbReference type="Pfam" id="PF07859">
    <property type="entry name" value="Abhydrolase_3"/>
    <property type="match status" value="1"/>
</dbReference>
<dbReference type="OrthoDB" id="128186at2"/>
<organism evidence="3 4">
    <name type="scientific">Streptomyces smaragdinus</name>
    <dbReference type="NCBI Taxonomy" id="2585196"/>
    <lineage>
        <taxon>Bacteria</taxon>
        <taxon>Bacillati</taxon>
        <taxon>Actinomycetota</taxon>
        <taxon>Actinomycetes</taxon>
        <taxon>Kitasatosporales</taxon>
        <taxon>Streptomycetaceae</taxon>
        <taxon>Streptomyces</taxon>
    </lineage>
</organism>
<dbReference type="AlphaFoldDB" id="A0A7K0CDJ3"/>
<dbReference type="GO" id="GO:0016787">
    <property type="term" value="F:hydrolase activity"/>
    <property type="evidence" value="ECO:0007669"/>
    <property type="project" value="UniProtKB-KW"/>
</dbReference>
<gene>
    <name evidence="3" type="primary">mlhB</name>
    <name evidence="3" type="ORF">SRB5_09470</name>
</gene>
<dbReference type="PANTHER" id="PTHR48081">
    <property type="entry name" value="AB HYDROLASE SUPERFAMILY PROTEIN C4A8.06C"/>
    <property type="match status" value="1"/>
</dbReference>
<sequence length="302" mass="32078">MSTEVKLSDELAEVHHLLTTVGDYLPVDERPEMERFREAGRKWSGQFPVPDEAVVTQAQGFPGLTVTTPASRADRVLLYFYGGGYNAGEPYIYRGLAARLATAAGAVVHLLDYPRAPENRFPAALDSALAAYKSLLATVGADRIAVGGDSAGGGLTLALLLKLKAEGIALPAAVVPISPWTDMTVSAPSYTELADRDPFVSAAMLQGFAAGYLVDHDPRDPLVSPLFGDLAGLSPIHIEVGTEETMIDDSRRFHEKALAAGNSSELVVVEGAPHMLQLFAGIAPEAAESVERIGSFVRKHIG</sequence>
<protein>
    <submittedName>
        <fullName evidence="3">Monoterpene epsilon-lactone hydrolase</fullName>
        <ecNumber evidence="3">3.1.1.83</ecNumber>
    </submittedName>
</protein>
<keyword evidence="4" id="KW-1185">Reference proteome</keyword>
<dbReference type="EC" id="3.1.1.83" evidence="3"/>
<evidence type="ECO:0000256" key="1">
    <source>
        <dbReference type="ARBA" id="ARBA00022801"/>
    </source>
</evidence>
<dbReference type="SUPFAM" id="SSF53474">
    <property type="entry name" value="alpha/beta-Hydrolases"/>
    <property type="match status" value="1"/>
</dbReference>
<evidence type="ECO:0000313" key="4">
    <source>
        <dbReference type="Proteomes" id="UP000466345"/>
    </source>
</evidence>
<dbReference type="EMBL" id="WEGJ01000002">
    <property type="protein sequence ID" value="MQY10834.1"/>
    <property type="molecule type" value="Genomic_DNA"/>
</dbReference>
<evidence type="ECO:0000259" key="2">
    <source>
        <dbReference type="Pfam" id="PF07859"/>
    </source>
</evidence>
<comment type="caution">
    <text evidence="3">The sequence shown here is derived from an EMBL/GenBank/DDBJ whole genome shotgun (WGS) entry which is preliminary data.</text>
</comment>
<dbReference type="InterPro" id="IPR050300">
    <property type="entry name" value="GDXG_lipolytic_enzyme"/>
</dbReference>
<dbReference type="Gene3D" id="3.40.50.1820">
    <property type="entry name" value="alpha/beta hydrolase"/>
    <property type="match status" value="1"/>
</dbReference>
<keyword evidence="1 3" id="KW-0378">Hydrolase</keyword>
<dbReference type="RefSeq" id="WP_153450155.1">
    <property type="nucleotide sequence ID" value="NZ_WEGJ01000002.1"/>
</dbReference>